<dbReference type="GO" id="GO:0052572">
    <property type="term" value="P:response to host immune response"/>
    <property type="evidence" value="ECO:0007669"/>
    <property type="project" value="TreeGrafter"/>
</dbReference>
<dbReference type="RefSeq" id="WP_065033923.1">
    <property type="nucleotide sequence ID" value="NZ_LZLR01000028.1"/>
</dbReference>
<evidence type="ECO:0000256" key="1">
    <source>
        <dbReference type="ARBA" id="ARBA00010652"/>
    </source>
</evidence>
<organism evidence="3 4">
    <name type="scientific">Mycobacterium asiaticum</name>
    <dbReference type="NCBI Taxonomy" id="1790"/>
    <lineage>
        <taxon>Bacteria</taxon>
        <taxon>Bacillati</taxon>
        <taxon>Actinomycetota</taxon>
        <taxon>Actinomycetes</taxon>
        <taxon>Mycobacteriales</taxon>
        <taxon>Mycobacteriaceae</taxon>
        <taxon>Mycobacterium</taxon>
    </lineage>
</organism>
<evidence type="ECO:0000259" key="2">
    <source>
        <dbReference type="Pfam" id="PF00823"/>
    </source>
</evidence>
<sequence>MSFAALPPELNSAQIYAGAGTGPLLSAAASWDGLAAEWSAGARSFSATGVLTHPLSQMS</sequence>
<comment type="caution">
    <text evidence="3">The sequence shown here is derived from an EMBL/GenBank/DDBJ whole genome shotgun (WGS) entry which is preliminary data.</text>
</comment>
<dbReference type="Pfam" id="PF00823">
    <property type="entry name" value="PPE"/>
    <property type="match status" value="1"/>
</dbReference>
<dbReference type="AlphaFoldDB" id="A0A1A3NWH0"/>
<proteinExistence type="inferred from homology"/>
<protein>
    <recommendedName>
        <fullName evidence="2">PPE domain-containing protein</fullName>
    </recommendedName>
</protein>
<dbReference type="Gene3D" id="1.20.1260.20">
    <property type="entry name" value="PPE superfamily"/>
    <property type="match status" value="1"/>
</dbReference>
<dbReference type="SUPFAM" id="SSF140459">
    <property type="entry name" value="PE/PPE dimer-like"/>
    <property type="match status" value="1"/>
</dbReference>
<accession>A0A1A3NWH0</accession>
<comment type="similarity">
    <text evidence="1">Belongs to the mycobacterial PPE family.</text>
</comment>
<dbReference type="PANTHER" id="PTHR46766:SF1">
    <property type="entry name" value="GLUTAMINE-RICH PROTEIN 2"/>
    <property type="match status" value="1"/>
</dbReference>
<dbReference type="PANTHER" id="PTHR46766">
    <property type="entry name" value="GLUTAMINE-RICH PROTEIN 2"/>
    <property type="match status" value="1"/>
</dbReference>
<evidence type="ECO:0000313" key="3">
    <source>
        <dbReference type="EMBL" id="OBK26348.1"/>
    </source>
</evidence>
<dbReference type="Proteomes" id="UP000093819">
    <property type="component" value="Unassembled WGS sequence"/>
</dbReference>
<feature type="domain" description="PPE" evidence="2">
    <location>
        <begin position="3"/>
        <end position="47"/>
    </location>
</feature>
<dbReference type="InterPro" id="IPR038332">
    <property type="entry name" value="PPE_sf"/>
</dbReference>
<dbReference type="InterPro" id="IPR000030">
    <property type="entry name" value="PPE_dom"/>
</dbReference>
<name>A0A1A3NWH0_MYCAS</name>
<dbReference type="OrthoDB" id="4753752at2"/>
<gene>
    <name evidence="3" type="ORF">A5635_13450</name>
</gene>
<reference evidence="3 4" key="1">
    <citation type="submission" date="2016-06" db="EMBL/GenBank/DDBJ databases">
        <authorList>
            <person name="Kjaerup R.B."/>
            <person name="Dalgaard T.S."/>
            <person name="Juul-Madsen H.R."/>
        </authorList>
    </citation>
    <scope>NUCLEOTIDE SEQUENCE [LARGE SCALE GENOMIC DNA]</scope>
    <source>
        <strain evidence="3 4">1245335.1</strain>
    </source>
</reference>
<evidence type="ECO:0000313" key="4">
    <source>
        <dbReference type="Proteomes" id="UP000093819"/>
    </source>
</evidence>
<dbReference type="EMBL" id="LZLR01000028">
    <property type="protein sequence ID" value="OBK26348.1"/>
    <property type="molecule type" value="Genomic_DNA"/>
</dbReference>